<dbReference type="STRING" id="429009.Adeg_2090"/>
<gene>
    <name evidence="2" type="ordered locus">Adeg_2090</name>
</gene>
<proteinExistence type="predicted"/>
<reference evidence="2 3" key="1">
    <citation type="submission" date="2009-10" db="EMBL/GenBank/DDBJ databases">
        <title>Complete sequence of chromosome of Ammonifex degensii KC4.</title>
        <authorList>
            <consortium name="US DOE Joint Genome Institute"/>
            <person name="Kerfeld C."/>
            <person name="Goodner B."/>
            <person name="Huber H."/>
            <person name="Stetter K."/>
            <person name="Lucas S."/>
            <person name="Copeland A."/>
            <person name="Lapidus A."/>
            <person name="Glavina del Rio T."/>
            <person name="Dalin E."/>
            <person name="Tice H."/>
            <person name="Bruce D."/>
            <person name="Goodwin L."/>
            <person name="Pitluck S."/>
            <person name="Saunders E."/>
            <person name="Brettin T."/>
            <person name="Detter J.C."/>
            <person name="Han C."/>
            <person name="Larimer F."/>
            <person name="Land M."/>
            <person name="Hauser L."/>
            <person name="Kyrpides N."/>
            <person name="Ovchinnikova G."/>
            <person name="Richardson P."/>
        </authorList>
    </citation>
    <scope>NUCLEOTIDE SEQUENCE [LARGE SCALE GENOMIC DNA]</scope>
    <source>
        <strain evidence="3">DSM 10501 / KC4</strain>
    </source>
</reference>
<evidence type="ECO:0000256" key="1">
    <source>
        <dbReference type="SAM" id="Coils"/>
    </source>
</evidence>
<dbReference type="InterPro" id="IPR005358">
    <property type="entry name" value="Puta_zinc/iron-chelating_dom"/>
</dbReference>
<evidence type="ECO:0000313" key="2">
    <source>
        <dbReference type="EMBL" id="ACX53167.1"/>
    </source>
</evidence>
<dbReference type="EMBL" id="CP001785">
    <property type="protein sequence ID" value="ACX53167.1"/>
    <property type="molecule type" value="Genomic_DNA"/>
</dbReference>
<organism evidence="2 3">
    <name type="scientific">Ammonifex degensii (strain DSM 10501 / KC4)</name>
    <dbReference type="NCBI Taxonomy" id="429009"/>
    <lineage>
        <taxon>Bacteria</taxon>
        <taxon>Bacillati</taxon>
        <taxon>Bacillota</taxon>
        <taxon>Clostridia</taxon>
        <taxon>Thermoanaerobacterales</taxon>
        <taxon>Thermoanaerobacteraceae</taxon>
        <taxon>Ammonifex</taxon>
    </lineage>
</organism>
<dbReference type="Pfam" id="PF03692">
    <property type="entry name" value="CxxCxxCC"/>
    <property type="match status" value="1"/>
</dbReference>
<evidence type="ECO:0008006" key="4">
    <source>
        <dbReference type="Google" id="ProtNLM"/>
    </source>
</evidence>
<dbReference type="OrthoDB" id="9810361at2"/>
<name>C9RA38_AMMDK</name>
<dbReference type="RefSeq" id="WP_015740043.1">
    <property type="nucleotide sequence ID" value="NC_013385.1"/>
</dbReference>
<feature type="coiled-coil region" evidence="1">
    <location>
        <begin position="67"/>
        <end position="94"/>
    </location>
</feature>
<sequence>MKEEIRAAYEELVEWADLIFAQTREKFGSLVKCQPGCTDCCYAVFGLFPVEAVYLREKFDELPEEQRRAALERAAEAEGQLMELERKLARHPDDPYMQNRIMARERVRCPLLDEKGECILYPFRPLTCRVYGIPVLVKGRAQICWKAGFEPGEKYPTFNLDTAYRELYRLSQKLLGEEEKAGLLLSLPLVLRTPVENLLNGNWKNKT</sequence>
<keyword evidence="1" id="KW-0175">Coiled coil</keyword>
<keyword evidence="3" id="KW-1185">Reference proteome</keyword>
<dbReference type="HOGENOM" id="CLU_082366_0_0_9"/>
<dbReference type="Proteomes" id="UP000002620">
    <property type="component" value="Chromosome"/>
</dbReference>
<dbReference type="KEGG" id="adg:Adeg_2090"/>
<dbReference type="AlphaFoldDB" id="C9RA38"/>
<dbReference type="eggNOG" id="COG0727">
    <property type="taxonomic scope" value="Bacteria"/>
</dbReference>
<protein>
    <recommendedName>
        <fullName evidence="4">YkgJ family cysteine cluster protein</fullName>
    </recommendedName>
</protein>
<accession>C9RA38</accession>
<evidence type="ECO:0000313" key="3">
    <source>
        <dbReference type="Proteomes" id="UP000002620"/>
    </source>
</evidence>